<keyword evidence="1" id="KW-0805">Transcription regulation</keyword>
<gene>
    <name evidence="5" type="ORF">IAA67_05145</name>
</gene>
<dbReference type="SUPFAM" id="SSF46785">
    <property type="entry name" value="Winged helix' DNA-binding domain"/>
    <property type="match status" value="1"/>
</dbReference>
<dbReference type="SMART" id="SM00418">
    <property type="entry name" value="HTH_ARSR"/>
    <property type="match status" value="1"/>
</dbReference>
<dbReference type="EMBL" id="DVFN01000076">
    <property type="protein sequence ID" value="HIQ69697.1"/>
    <property type="molecule type" value="Genomic_DNA"/>
</dbReference>
<protein>
    <submittedName>
        <fullName evidence="5">Helix-turn-helix transcriptional regulator</fullName>
    </submittedName>
</protein>
<keyword evidence="2" id="KW-0238">DNA-binding</keyword>
<evidence type="ECO:0000259" key="4">
    <source>
        <dbReference type="PROSITE" id="PS50987"/>
    </source>
</evidence>
<dbReference type="PANTHER" id="PTHR33154:SF33">
    <property type="entry name" value="TRANSCRIPTIONAL REPRESSOR SDPR"/>
    <property type="match status" value="1"/>
</dbReference>
<name>A0A9D1CNT6_9FIRM</name>
<evidence type="ECO:0000313" key="5">
    <source>
        <dbReference type="EMBL" id="HIQ69697.1"/>
    </source>
</evidence>
<proteinExistence type="predicted"/>
<dbReference type="InterPro" id="IPR036388">
    <property type="entry name" value="WH-like_DNA-bd_sf"/>
</dbReference>
<dbReference type="PRINTS" id="PR00778">
    <property type="entry name" value="HTHARSR"/>
</dbReference>
<dbReference type="Proteomes" id="UP000886874">
    <property type="component" value="Unassembled WGS sequence"/>
</dbReference>
<organism evidence="5 6">
    <name type="scientific">Candidatus Avoscillospira stercorigallinarum</name>
    <dbReference type="NCBI Taxonomy" id="2840708"/>
    <lineage>
        <taxon>Bacteria</taxon>
        <taxon>Bacillati</taxon>
        <taxon>Bacillota</taxon>
        <taxon>Clostridia</taxon>
        <taxon>Eubacteriales</taxon>
        <taxon>Oscillospiraceae</taxon>
        <taxon>Oscillospiraceae incertae sedis</taxon>
        <taxon>Candidatus Avoscillospira</taxon>
    </lineage>
</organism>
<dbReference type="InterPro" id="IPR011991">
    <property type="entry name" value="ArsR-like_HTH"/>
</dbReference>
<evidence type="ECO:0000256" key="1">
    <source>
        <dbReference type="ARBA" id="ARBA00023015"/>
    </source>
</evidence>
<dbReference type="CDD" id="cd00090">
    <property type="entry name" value="HTH_ARSR"/>
    <property type="match status" value="1"/>
</dbReference>
<dbReference type="Gene3D" id="1.10.10.10">
    <property type="entry name" value="Winged helix-like DNA-binding domain superfamily/Winged helix DNA-binding domain"/>
    <property type="match status" value="1"/>
</dbReference>
<evidence type="ECO:0000313" key="6">
    <source>
        <dbReference type="Proteomes" id="UP000886874"/>
    </source>
</evidence>
<keyword evidence="3" id="KW-0804">Transcription</keyword>
<accession>A0A9D1CNT6</accession>
<dbReference type="Pfam" id="PF01022">
    <property type="entry name" value="HTH_5"/>
    <property type="match status" value="1"/>
</dbReference>
<dbReference type="InterPro" id="IPR001845">
    <property type="entry name" value="HTH_ArsR_DNA-bd_dom"/>
</dbReference>
<evidence type="ECO:0000256" key="3">
    <source>
        <dbReference type="ARBA" id="ARBA00023163"/>
    </source>
</evidence>
<dbReference type="PANTHER" id="PTHR33154">
    <property type="entry name" value="TRANSCRIPTIONAL REGULATOR, ARSR FAMILY"/>
    <property type="match status" value="1"/>
</dbReference>
<dbReference type="InterPro" id="IPR051081">
    <property type="entry name" value="HTH_MetalResp_TranReg"/>
</dbReference>
<dbReference type="AlphaFoldDB" id="A0A9D1CNT6"/>
<dbReference type="PROSITE" id="PS50987">
    <property type="entry name" value="HTH_ARSR_2"/>
    <property type="match status" value="1"/>
</dbReference>
<feature type="domain" description="HTH arsR-type" evidence="4">
    <location>
        <begin position="249"/>
        <end position="343"/>
    </location>
</feature>
<dbReference type="InterPro" id="IPR036390">
    <property type="entry name" value="WH_DNA-bd_sf"/>
</dbReference>
<sequence>MKFINQLQYIREAVTILNNAASDYLDLTKQTQNLPEDCQADLRRLSEIQTGAVEGLSAAQIARYFQPLTAGRDCTGDYLGCFHTAPLGETLEEAAARYDGLTLEDRLLEVGSDDGGTPTLAEFTDYLGTLELEDGARWQVLTALLHPEAHKSPLFDLLQYVVEKLRRRGGELEEIFARRRAELEAWEQKKPILDLMREESTYELQPELLPAEMTVLLFEPFTLRGRIRDDGQSWFAVGAFLSHYASKRSRGLEKQEILGYGKVFSDGSKLEILRLLSQRSYINRELAEALGLSTATISHHMSVLTELGLVRTTISANRVLYDLNRDKLKELSAGMAAYFDALTQG</sequence>
<dbReference type="GO" id="GO:0003677">
    <property type="term" value="F:DNA binding"/>
    <property type="evidence" value="ECO:0007669"/>
    <property type="project" value="UniProtKB-KW"/>
</dbReference>
<reference evidence="5" key="2">
    <citation type="journal article" date="2021" name="PeerJ">
        <title>Extensive microbial diversity within the chicken gut microbiome revealed by metagenomics and culture.</title>
        <authorList>
            <person name="Gilroy R."/>
            <person name="Ravi A."/>
            <person name="Getino M."/>
            <person name="Pursley I."/>
            <person name="Horton D.L."/>
            <person name="Alikhan N.F."/>
            <person name="Baker D."/>
            <person name="Gharbi K."/>
            <person name="Hall N."/>
            <person name="Watson M."/>
            <person name="Adriaenssens E.M."/>
            <person name="Foster-Nyarko E."/>
            <person name="Jarju S."/>
            <person name="Secka A."/>
            <person name="Antonio M."/>
            <person name="Oren A."/>
            <person name="Chaudhuri R.R."/>
            <person name="La Ragione R."/>
            <person name="Hildebrand F."/>
            <person name="Pallen M.J."/>
        </authorList>
    </citation>
    <scope>NUCLEOTIDE SEQUENCE</scope>
    <source>
        <strain evidence="5">ChiSjej2B20-13462</strain>
    </source>
</reference>
<evidence type="ECO:0000256" key="2">
    <source>
        <dbReference type="ARBA" id="ARBA00023125"/>
    </source>
</evidence>
<comment type="caution">
    <text evidence="5">The sequence shown here is derived from an EMBL/GenBank/DDBJ whole genome shotgun (WGS) entry which is preliminary data.</text>
</comment>
<dbReference type="GO" id="GO:0003700">
    <property type="term" value="F:DNA-binding transcription factor activity"/>
    <property type="evidence" value="ECO:0007669"/>
    <property type="project" value="InterPro"/>
</dbReference>
<reference evidence="5" key="1">
    <citation type="submission" date="2020-10" db="EMBL/GenBank/DDBJ databases">
        <authorList>
            <person name="Gilroy R."/>
        </authorList>
    </citation>
    <scope>NUCLEOTIDE SEQUENCE</scope>
    <source>
        <strain evidence="5">ChiSjej2B20-13462</strain>
    </source>
</reference>